<proteinExistence type="predicted"/>
<sequence>MDSPIVVAILVFLSIYAIFLLIRLFADFFLVGIALGSAVLAYNIKYFYPEFLMVLDEVKILNLLGITLPREHPTGGAIFVIASLIIIVAVLLSIPFLPFSATYRQLLGIENPIFARKEEKVRAWIHEEIQRYNQNQPED</sequence>
<name>A0A090BUH2_9GAMM</name>
<protein>
    <submittedName>
        <fullName evidence="2">Uncharacterized protein</fullName>
    </submittedName>
</protein>
<evidence type="ECO:0000313" key="2">
    <source>
        <dbReference type="EMBL" id="BAP55101.1"/>
    </source>
</evidence>
<dbReference type="EMBL" id="AP014633">
    <property type="protein sequence ID" value="BAP55101.1"/>
    <property type="molecule type" value="Genomic_DNA"/>
</dbReference>
<dbReference type="STRING" id="40754.THII_0804"/>
<evidence type="ECO:0000256" key="1">
    <source>
        <dbReference type="SAM" id="Phobius"/>
    </source>
</evidence>
<dbReference type="HOGENOM" id="CLU_1871374_0_0_6"/>
<reference evidence="2 3" key="1">
    <citation type="journal article" date="2014" name="ISME J.">
        <title>Ecophysiology of Thioploca ingrica as revealed by the complete genome sequence supplemented with proteomic evidence.</title>
        <authorList>
            <person name="Kojima H."/>
            <person name="Ogura Y."/>
            <person name="Yamamoto N."/>
            <person name="Togashi T."/>
            <person name="Mori H."/>
            <person name="Watanabe T."/>
            <person name="Nemoto F."/>
            <person name="Kurokawa K."/>
            <person name="Hayashi T."/>
            <person name="Fukui M."/>
        </authorList>
    </citation>
    <scope>NUCLEOTIDE SEQUENCE [LARGE SCALE GENOMIC DNA]</scope>
</reference>
<keyword evidence="1" id="KW-0472">Membrane</keyword>
<dbReference type="OrthoDB" id="5625591at2"/>
<dbReference type="KEGG" id="tig:THII_0804"/>
<organism evidence="2 3">
    <name type="scientific">Thioploca ingrica</name>
    <dbReference type="NCBI Taxonomy" id="40754"/>
    <lineage>
        <taxon>Bacteria</taxon>
        <taxon>Pseudomonadati</taxon>
        <taxon>Pseudomonadota</taxon>
        <taxon>Gammaproteobacteria</taxon>
        <taxon>Thiotrichales</taxon>
        <taxon>Thiotrichaceae</taxon>
        <taxon>Thioploca</taxon>
    </lineage>
</organism>
<feature type="transmembrane region" description="Helical" evidence="1">
    <location>
        <begin position="29"/>
        <end position="48"/>
    </location>
</feature>
<evidence type="ECO:0000313" key="3">
    <source>
        <dbReference type="Proteomes" id="UP000031623"/>
    </source>
</evidence>
<gene>
    <name evidence="2" type="ORF">THII_0804</name>
</gene>
<feature type="transmembrane region" description="Helical" evidence="1">
    <location>
        <begin position="6"/>
        <end position="22"/>
    </location>
</feature>
<dbReference type="Proteomes" id="UP000031623">
    <property type="component" value="Chromosome"/>
</dbReference>
<accession>A0A090BUH2</accession>
<keyword evidence="1" id="KW-1133">Transmembrane helix</keyword>
<keyword evidence="1" id="KW-0812">Transmembrane</keyword>
<dbReference type="AlphaFoldDB" id="A0A090BUH2"/>
<keyword evidence="3" id="KW-1185">Reference proteome</keyword>
<feature type="transmembrane region" description="Helical" evidence="1">
    <location>
        <begin position="77"/>
        <end position="97"/>
    </location>
</feature>